<dbReference type="GO" id="GO:0006355">
    <property type="term" value="P:regulation of DNA-templated transcription"/>
    <property type="evidence" value="ECO:0007669"/>
    <property type="project" value="InterPro"/>
</dbReference>
<evidence type="ECO:0000313" key="8">
    <source>
        <dbReference type="EMBL" id="MQY11313.1"/>
    </source>
</evidence>
<evidence type="ECO:0000313" key="9">
    <source>
        <dbReference type="Proteomes" id="UP000466345"/>
    </source>
</evidence>
<comment type="caution">
    <text evidence="8">The sequence shown here is derived from an EMBL/GenBank/DDBJ whole genome shotgun (WGS) entry which is preliminary data.</text>
</comment>
<dbReference type="SUPFAM" id="SSF46894">
    <property type="entry name" value="C-terminal effector domain of the bipartite response regulators"/>
    <property type="match status" value="1"/>
</dbReference>
<dbReference type="InterPro" id="IPR016032">
    <property type="entry name" value="Sig_transdc_resp-reg_C-effctor"/>
</dbReference>
<proteinExistence type="inferred from homology"/>
<dbReference type="InterPro" id="IPR027417">
    <property type="entry name" value="P-loop_NTPase"/>
</dbReference>
<evidence type="ECO:0000256" key="5">
    <source>
        <dbReference type="ARBA" id="ARBA00023163"/>
    </source>
</evidence>
<keyword evidence="5" id="KW-0804">Transcription</keyword>
<evidence type="ECO:0000256" key="6">
    <source>
        <dbReference type="PROSITE-ProRule" id="PRU01091"/>
    </source>
</evidence>
<evidence type="ECO:0000256" key="1">
    <source>
        <dbReference type="ARBA" id="ARBA00005820"/>
    </source>
</evidence>
<dbReference type="InterPro" id="IPR002182">
    <property type="entry name" value="NB-ARC"/>
</dbReference>
<dbReference type="Gene3D" id="1.10.10.10">
    <property type="entry name" value="Winged helix-like DNA-binding domain superfamily/Winged helix DNA-binding domain"/>
    <property type="match status" value="1"/>
</dbReference>
<dbReference type="RefSeq" id="WP_323377217.1">
    <property type="nucleotide sequence ID" value="NZ_WEGJ01000003.1"/>
</dbReference>
<dbReference type="Proteomes" id="UP000466345">
    <property type="component" value="Unassembled WGS sequence"/>
</dbReference>
<dbReference type="AlphaFoldDB" id="A0A7K0CD95"/>
<dbReference type="Gene3D" id="1.25.40.10">
    <property type="entry name" value="Tetratricopeptide repeat domain"/>
    <property type="match status" value="2"/>
</dbReference>
<keyword evidence="4 6" id="KW-0238">DNA-binding</keyword>
<gene>
    <name evidence="8" type="primary">afsR_5</name>
    <name evidence="8" type="ORF">SRB5_14280</name>
</gene>
<dbReference type="SUPFAM" id="SSF48452">
    <property type="entry name" value="TPR-like"/>
    <property type="match status" value="2"/>
</dbReference>
<feature type="DNA-binding region" description="OmpR/PhoB-type" evidence="6">
    <location>
        <begin position="1"/>
        <end position="96"/>
    </location>
</feature>
<reference evidence="8 9" key="1">
    <citation type="submission" date="2019-10" db="EMBL/GenBank/DDBJ databases">
        <title>Streptomyces smaragdinus sp. nov. and Streptomyces fabii sp. nov., isolated from the gut of fungus growing-termite Macrotermes natalensis.</title>
        <authorList>
            <person name="Schwitalla J."/>
            <person name="Benndorf R."/>
            <person name="Martin K."/>
            <person name="De Beer W."/>
            <person name="Kaster A.-K."/>
            <person name="Vollmers J."/>
            <person name="Poulsen M."/>
            <person name="Beemelmanns C."/>
        </authorList>
    </citation>
    <scope>NUCLEOTIDE SEQUENCE [LARGE SCALE GENOMIC DNA]</scope>
    <source>
        <strain evidence="8 9">RB5</strain>
    </source>
</reference>
<dbReference type="InterPro" id="IPR005158">
    <property type="entry name" value="BTAD"/>
</dbReference>
<evidence type="ECO:0000259" key="7">
    <source>
        <dbReference type="PROSITE" id="PS51755"/>
    </source>
</evidence>
<dbReference type="Gene3D" id="3.40.50.300">
    <property type="entry name" value="P-loop containing nucleotide triphosphate hydrolases"/>
    <property type="match status" value="1"/>
</dbReference>
<dbReference type="Pfam" id="PF00931">
    <property type="entry name" value="NB-ARC"/>
    <property type="match status" value="1"/>
</dbReference>
<dbReference type="SMART" id="SM00028">
    <property type="entry name" value="TPR"/>
    <property type="match status" value="3"/>
</dbReference>
<dbReference type="Pfam" id="PF03704">
    <property type="entry name" value="BTAD"/>
    <property type="match status" value="1"/>
</dbReference>
<dbReference type="InterPro" id="IPR051677">
    <property type="entry name" value="AfsR-DnrI-RedD_regulator"/>
</dbReference>
<organism evidence="8 9">
    <name type="scientific">Streptomyces smaragdinus</name>
    <dbReference type="NCBI Taxonomy" id="2585196"/>
    <lineage>
        <taxon>Bacteria</taxon>
        <taxon>Bacillati</taxon>
        <taxon>Actinomycetota</taxon>
        <taxon>Actinomycetes</taxon>
        <taxon>Kitasatosporales</taxon>
        <taxon>Streptomycetaceae</taxon>
        <taxon>Streptomyces</taxon>
    </lineage>
</organism>
<dbReference type="InterPro" id="IPR011990">
    <property type="entry name" value="TPR-like_helical_dom_sf"/>
</dbReference>
<dbReference type="CDD" id="cd15831">
    <property type="entry name" value="BTAD"/>
    <property type="match status" value="1"/>
</dbReference>
<evidence type="ECO:0000256" key="4">
    <source>
        <dbReference type="ARBA" id="ARBA00023125"/>
    </source>
</evidence>
<dbReference type="PANTHER" id="PTHR35807:SF1">
    <property type="entry name" value="TRANSCRIPTIONAL REGULATOR REDD"/>
    <property type="match status" value="1"/>
</dbReference>
<dbReference type="SMART" id="SM01043">
    <property type="entry name" value="BTAD"/>
    <property type="match status" value="1"/>
</dbReference>
<dbReference type="PROSITE" id="PS51755">
    <property type="entry name" value="OMPR_PHOB"/>
    <property type="match status" value="1"/>
</dbReference>
<dbReference type="GO" id="GO:0000160">
    <property type="term" value="P:phosphorelay signal transduction system"/>
    <property type="evidence" value="ECO:0007669"/>
    <property type="project" value="UniProtKB-KW"/>
</dbReference>
<dbReference type="InterPro" id="IPR019734">
    <property type="entry name" value="TPR_rpt"/>
</dbReference>
<dbReference type="SMART" id="SM00862">
    <property type="entry name" value="Trans_reg_C"/>
    <property type="match status" value="1"/>
</dbReference>
<accession>A0A7K0CD95</accession>
<dbReference type="EMBL" id="WEGJ01000003">
    <property type="protein sequence ID" value="MQY11313.1"/>
    <property type="molecule type" value="Genomic_DNA"/>
</dbReference>
<evidence type="ECO:0000256" key="3">
    <source>
        <dbReference type="ARBA" id="ARBA00023015"/>
    </source>
</evidence>
<dbReference type="GO" id="GO:0003677">
    <property type="term" value="F:DNA binding"/>
    <property type="evidence" value="ECO:0007669"/>
    <property type="project" value="UniProtKB-UniRule"/>
</dbReference>
<feature type="domain" description="OmpR/PhoB-type" evidence="7">
    <location>
        <begin position="1"/>
        <end position="96"/>
    </location>
</feature>
<dbReference type="InterPro" id="IPR001867">
    <property type="entry name" value="OmpR/PhoB-type_DNA-bd"/>
</dbReference>
<dbReference type="PANTHER" id="PTHR35807">
    <property type="entry name" value="TRANSCRIPTIONAL REGULATOR REDD-RELATED"/>
    <property type="match status" value="1"/>
</dbReference>
<keyword evidence="2" id="KW-0902">Two-component regulatory system</keyword>
<dbReference type="Pfam" id="PF00486">
    <property type="entry name" value="Trans_reg_C"/>
    <property type="match status" value="1"/>
</dbReference>
<dbReference type="SUPFAM" id="SSF52540">
    <property type="entry name" value="P-loop containing nucleoside triphosphate hydrolases"/>
    <property type="match status" value="1"/>
</dbReference>
<dbReference type="GO" id="GO:0043531">
    <property type="term" value="F:ADP binding"/>
    <property type="evidence" value="ECO:0007669"/>
    <property type="project" value="InterPro"/>
</dbReference>
<dbReference type="InterPro" id="IPR036388">
    <property type="entry name" value="WH-like_DNA-bd_sf"/>
</dbReference>
<comment type="similarity">
    <text evidence="1">Belongs to the AfsR/DnrI/RedD regulatory family.</text>
</comment>
<name>A0A7K0CD95_9ACTN</name>
<sequence>MSTFFRILGPLEITADGVSVPLNGARQRTIMSMLLLSPDRVVSVDTLADAVWDGAPPPTARNQIAICVSAMRKIFRTALGPADVIVTRHPGYLLAADGHRIDALEFRAAVARGREDARQGSPEQAAAAYESALGLWRGDALGGIEASRVASRAARLNESRVEAYLEYTALRLELGRHEDLLGELTAFVREHPLNEQANAHLMLAQYRSGRRADALETYRAGRRELTESAGIEPGPRLRDLHQAILRDAPELALTPVREPEPADPPPRHLVPAELPAPTVSFTGRERELAALDGLLAHQDAGGPSVGAVTGIGGVGKTALAVHWAHRVADRFPDGVLFADLYGYHEDEAPRRATEVLDGFLRALGLPAQDIPAGEEERARLLRTVLKDRRVLIVLDNARSFEQIRPLLPGSGRCCVLLTGRDVLSEPAGAYTFVAVPLGSLPHRDAAALLGRVAGAGRVDADPAATSRLVELCDGLPLALRIAGARLAGKPHWTVRTAVVRLADHRRRLDELSPDERGVRACLRLSYRALDADAARLLRLLATLEVPAFSAWAGAALLEVDVIEAEDLFEQLVDAQMLEPAGAGPEGQMRYSFQQLVRLFVRERALLDDTEAERAAAVRRACGVWLWLASAAHRRLYGGDYTLIHGPAPRYPLPEDVADQILHDPMAWFERERTALTGLIEQACAQGESAYAWDLTLTTVTLFQNREYPENWRHCADAAWRTAQRAGDAVGEAAMLHSLATLDIIEWHLDTARDRLTAALRLFEERGENAGRALALRNLALCERQLGDHAAAAVAGRRSLELFRAAGDRYAEAHVLVLLAQIELERGDPKRSLELSADAVVRSQTLGATRVQAQGIVRRAEAYVLLGDGARAEDAAREAVRLVRADRDRRGEAHALRALGAALWCRGNTREAEDVLRDGVFAARLVPDRFLEARAATALSCVLAQLTWRGEAAEWAALAGRLFAEVGADRWEAVARRLAAAVQDDRPAADLLFALAMP</sequence>
<dbReference type="PRINTS" id="PR00364">
    <property type="entry name" value="DISEASERSIST"/>
</dbReference>
<evidence type="ECO:0000256" key="2">
    <source>
        <dbReference type="ARBA" id="ARBA00023012"/>
    </source>
</evidence>
<protein>
    <submittedName>
        <fullName evidence="8">Regulatory protein AfsR</fullName>
    </submittedName>
</protein>
<keyword evidence="9" id="KW-1185">Reference proteome</keyword>
<keyword evidence="3" id="KW-0805">Transcription regulation</keyword>